<dbReference type="InterPro" id="IPR057965">
    <property type="entry name" value="STEEP1_dom"/>
</dbReference>
<sequence length="143" mass="16552">MPKIVRSSVVSSSDQSAQPEEQRHALHVYYCLCSEFLLVIDADIRLLPRRRTDNAIVVSNSRRTYKLTAEPSECVIVKRREGFEKQYRYRCPRCNLWIAYEMTENRKRGPYTYLVDCSLTDIQGRAPPNAVEDIPPVEVQSKA</sequence>
<dbReference type="GO" id="GO:0006888">
    <property type="term" value="P:endoplasmic reticulum to Golgi vesicle-mediated transport"/>
    <property type="evidence" value="ECO:0007669"/>
    <property type="project" value="TreeGrafter"/>
</dbReference>
<reference evidence="3" key="1">
    <citation type="submission" date="2020-01" db="EMBL/GenBank/DDBJ databases">
        <title>Genome Sequencing of Three Apophysomyces-Like Fungal Strains Confirms a Novel Fungal Genus in the Mucoromycota with divergent Burkholderia-like Endosymbiotic Bacteria.</title>
        <authorList>
            <person name="Stajich J.E."/>
            <person name="Macias A.M."/>
            <person name="Carter-House D."/>
            <person name="Lovett B."/>
            <person name="Kasson L.R."/>
            <person name="Berry K."/>
            <person name="Grigoriev I."/>
            <person name="Chang Y."/>
            <person name="Spatafora J."/>
            <person name="Kasson M.T."/>
        </authorList>
    </citation>
    <scope>NUCLEOTIDE SEQUENCE</scope>
    <source>
        <strain evidence="3">NRRL A-21654</strain>
    </source>
</reference>
<feature type="domain" description="STEEP1" evidence="2">
    <location>
        <begin position="21"/>
        <end position="127"/>
    </location>
</feature>
<dbReference type="GO" id="GO:0005737">
    <property type="term" value="C:cytoplasm"/>
    <property type="evidence" value="ECO:0007669"/>
    <property type="project" value="GOC"/>
</dbReference>
<dbReference type="PANTHER" id="PTHR46355">
    <property type="entry name" value="UPF0428 PROTEIN CXORF56"/>
    <property type="match status" value="1"/>
</dbReference>
<dbReference type="Pfam" id="PF25809">
    <property type="entry name" value="STEEP1"/>
    <property type="match status" value="1"/>
</dbReference>
<organism evidence="3 4">
    <name type="scientific">Apophysomyces ossiformis</name>
    <dbReference type="NCBI Taxonomy" id="679940"/>
    <lineage>
        <taxon>Eukaryota</taxon>
        <taxon>Fungi</taxon>
        <taxon>Fungi incertae sedis</taxon>
        <taxon>Mucoromycota</taxon>
        <taxon>Mucoromycotina</taxon>
        <taxon>Mucoromycetes</taxon>
        <taxon>Mucorales</taxon>
        <taxon>Mucorineae</taxon>
        <taxon>Mucoraceae</taxon>
        <taxon>Apophysomyces</taxon>
    </lineage>
</organism>
<dbReference type="GO" id="GO:0090158">
    <property type="term" value="P:endoplasmic reticulum membrane organization"/>
    <property type="evidence" value="ECO:0007669"/>
    <property type="project" value="TreeGrafter"/>
</dbReference>
<evidence type="ECO:0000313" key="3">
    <source>
        <dbReference type="EMBL" id="KAF7729409.1"/>
    </source>
</evidence>
<protein>
    <recommendedName>
        <fullName evidence="2">STEEP1 domain-containing protein</fullName>
    </recommendedName>
</protein>
<comment type="similarity">
    <text evidence="1">Belongs to the STEEP1 family.</text>
</comment>
<dbReference type="AlphaFoldDB" id="A0A8H7BXD1"/>
<evidence type="ECO:0000313" key="4">
    <source>
        <dbReference type="Proteomes" id="UP000605846"/>
    </source>
</evidence>
<dbReference type="EMBL" id="JABAYA010000025">
    <property type="protein sequence ID" value="KAF7729409.1"/>
    <property type="molecule type" value="Genomic_DNA"/>
</dbReference>
<proteinExistence type="inferred from homology"/>
<keyword evidence="4" id="KW-1185">Reference proteome</keyword>
<dbReference type="PANTHER" id="PTHR46355:SF1">
    <property type="entry name" value="STING ER EXIT PROTEIN"/>
    <property type="match status" value="1"/>
</dbReference>
<evidence type="ECO:0000259" key="2">
    <source>
        <dbReference type="Pfam" id="PF25809"/>
    </source>
</evidence>
<dbReference type="InterPro" id="IPR029704">
    <property type="entry name" value="STEEP-like"/>
</dbReference>
<comment type="caution">
    <text evidence="3">The sequence shown here is derived from an EMBL/GenBank/DDBJ whole genome shotgun (WGS) entry which is preliminary data.</text>
</comment>
<name>A0A8H7BXD1_9FUNG</name>
<dbReference type="Proteomes" id="UP000605846">
    <property type="component" value="Unassembled WGS sequence"/>
</dbReference>
<gene>
    <name evidence="3" type="ORF">EC973_004388</name>
</gene>
<dbReference type="OrthoDB" id="418131at2759"/>
<accession>A0A8H7BXD1</accession>
<evidence type="ECO:0000256" key="1">
    <source>
        <dbReference type="ARBA" id="ARBA00024205"/>
    </source>
</evidence>